<evidence type="ECO:0000313" key="8">
    <source>
        <dbReference type="Proteomes" id="UP000265882"/>
    </source>
</evidence>
<comment type="caution">
    <text evidence="7">The sequence shown here is derived from an EMBL/GenBank/DDBJ whole genome shotgun (WGS) entry which is preliminary data.</text>
</comment>
<keyword evidence="3" id="KW-0560">Oxidoreductase</keyword>
<dbReference type="Pfam" id="PF13183">
    <property type="entry name" value="Fer4_8"/>
    <property type="match status" value="1"/>
</dbReference>
<protein>
    <submittedName>
        <fullName evidence="7">Heterodisulfide reductase subunit C</fullName>
    </submittedName>
</protein>
<keyword evidence="5" id="KW-0411">Iron-sulfur</keyword>
<evidence type="ECO:0000259" key="6">
    <source>
        <dbReference type="Pfam" id="PF13183"/>
    </source>
</evidence>
<dbReference type="Proteomes" id="UP000265882">
    <property type="component" value="Unassembled WGS sequence"/>
</dbReference>
<organism evidence="7 8">
    <name type="scientific">Abyssobacteria bacterium (strain SURF_5)</name>
    <dbReference type="NCBI Taxonomy" id="2093360"/>
    <lineage>
        <taxon>Bacteria</taxon>
        <taxon>Pseudomonadati</taxon>
        <taxon>Candidatus Hydrogenedentota</taxon>
        <taxon>Candidatus Abyssobacteria</taxon>
    </lineage>
</organism>
<feature type="domain" description="4Fe-4S ferredoxin-type" evidence="6">
    <location>
        <begin position="27"/>
        <end position="88"/>
    </location>
</feature>
<evidence type="ECO:0000256" key="3">
    <source>
        <dbReference type="ARBA" id="ARBA00023002"/>
    </source>
</evidence>
<dbReference type="InterPro" id="IPR051460">
    <property type="entry name" value="HdrC_iron-sulfur_subunit"/>
</dbReference>
<dbReference type="GO" id="GO:0016491">
    <property type="term" value="F:oxidoreductase activity"/>
    <property type="evidence" value="ECO:0007669"/>
    <property type="project" value="UniProtKB-KW"/>
</dbReference>
<evidence type="ECO:0000313" key="7">
    <source>
        <dbReference type="EMBL" id="RJP21550.1"/>
    </source>
</evidence>
<dbReference type="SUPFAM" id="SSF46548">
    <property type="entry name" value="alpha-helical ferredoxin"/>
    <property type="match status" value="1"/>
</dbReference>
<dbReference type="PANTHER" id="PTHR43255">
    <property type="entry name" value="IRON-SULFUR-BINDING OXIDOREDUCTASE FADF-RELATED-RELATED"/>
    <property type="match status" value="1"/>
</dbReference>
<dbReference type="PANTHER" id="PTHR43255:SF1">
    <property type="entry name" value="IRON-SULFUR-BINDING OXIDOREDUCTASE FADF-RELATED"/>
    <property type="match status" value="1"/>
</dbReference>
<accession>A0A3A4NWQ2</accession>
<evidence type="ECO:0000256" key="4">
    <source>
        <dbReference type="ARBA" id="ARBA00023004"/>
    </source>
</evidence>
<reference evidence="7 8" key="1">
    <citation type="journal article" date="2017" name="ISME J.">
        <title>Energy and carbon metabolisms in a deep terrestrial subsurface fluid microbial community.</title>
        <authorList>
            <person name="Momper L."/>
            <person name="Jungbluth S.P."/>
            <person name="Lee M.D."/>
            <person name="Amend J.P."/>
        </authorList>
    </citation>
    <scope>NUCLEOTIDE SEQUENCE [LARGE SCALE GENOMIC DNA]</scope>
    <source>
        <strain evidence="7">SURF_5</strain>
    </source>
</reference>
<proteinExistence type="predicted"/>
<dbReference type="GO" id="GO:0005886">
    <property type="term" value="C:plasma membrane"/>
    <property type="evidence" value="ECO:0007669"/>
    <property type="project" value="TreeGrafter"/>
</dbReference>
<dbReference type="Gene3D" id="1.10.1060.10">
    <property type="entry name" value="Alpha-helical ferredoxin"/>
    <property type="match status" value="1"/>
</dbReference>
<dbReference type="InterPro" id="IPR017900">
    <property type="entry name" value="4Fe4S_Fe_S_CS"/>
</dbReference>
<keyword evidence="1" id="KW-0004">4Fe-4S</keyword>
<dbReference type="PROSITE" id="PS00198">
    <property type="entry name" value="4FE4S_FER_1"/>
    <property type="match status" value="1"/>
</dbReference>
<name>A0A3A4NWQ2_ABYX5</name>
<dbReference type="EMBL" id="QZKU01000067">
    <property type="protein sequence ID" value="RJP21550.1"/>
    <property type="molecule type" value="Genomic_DNA"/>
</dbReference>
<dbReference type="InterPro" id="IPR017896">
    <property type="entry name" value="4Fe4S_Fe-S-bd"/>
</dbReference>
<sequence length="183" mass="21180">MAVKEITETQLDQSLLDEVEKKAHTKVSSCFQCLKCSSGCPLSREMDYLPAQIIRMINLGLREEVLKSRTIWVCASCETCTTRCPNDIDIAHVMDTLRELSLRAGVAEEEENLRRFHEAFLSAIKTWGRVHEIEMIGKYKLKTRTFMEDRDIGMKMFKRGKIKLLPEPIKGRKAVRKIFKNTR</sequence>
<dbReference type="AlphaFoldDB" id="A0A3A4NWQ2"/>
<evidence type="ECO:0000256" key="5">
    <source>
        <dbReference type="ARBA" id="ARBA00023014"/>
    </source>
</evidence>
<evidence type="ECO:0000256" key="1">
    <source>
        <dbReference type="ARBA" id="ARBA00022485"/>
    </source>
</evidence>
<dbReference type="GO" id="GO:0051539">
    <property type="term" value="F:4 iron, 4 sulfur cluster binding"/>
    <property type="evidence" value="ECO:0007669"/>
    <property type="project" value="UniProtKB-KW"/>
</dbReference>
<evidence type="ECO:0000256" key="2">
    <source>
        <dbReference type="ARBA" id="ARBA00022723"/>
    </source>
</evidence>
<gene>
    <name evidence="7" type="ORF">C4520_09680</name>
</gene>
<dbReference type="GO" id="GO:0046872">
    <property type="term" value="F:metal ion binding"/>
    <property type="evidence" value="ECO:0007669"/>
    <property type="project" value="UniProtKB-KW"/>
</dbReference>
<keyword evidence="4" id="KW-0408">Iron</keyword>
<keyword evidence="2" id="KW-0479">Metal-binding</keyword>
<dbReference type="InterPro" id="IPR009051">
    <property type="entry name" value="Helical_ferredxn"/>
</dbReference>